<dbReference type="CDD" id="cd04301">
    <property type="entry name" value="NAT_SF"/>
    <property type="match status" value="1"/>
</dbReference>
<feature type="domain" description="N-acetyltransferase" evidence="1">
    <location>
        <begin position="13"/>
        <end position="158"/>
    </location>
</feature>
<accession>A0A517YD54</accession>
<dbReference type="EMBL" id="CP036274">
    <property type="protein sequence ID" value="QDU28174.1"/>
    <property type="molecule type" value="Genomic_DNA"/>
</dbReference>
<gene>
    <name evidence="2" type="ORF">ETAA8_32740</name>
</gene>
<dbReference type="KEGG" id="aagg:ETAA8_32740"/>
<dbReference type="InterPro" id="IPR016181">
    <property type="entry name" value="Acyl_CoA_acyltransferase"/>
</dbReference>
<dbReference type="GO" id="GO:0016747">
    <property type="term" value="F:acyltransferase activity, transferring groups other than amino-acyl groups"/>
    <property type="evidence" value="ECO:0007669"/>
    <property type="project" value="InterPro"/>
</dbReference>
<evidence type="ECO:0000313" key="2">
    <source>
        <dbReference type="EMBL" id="QDU28174.1"/>
    </source>
</evidence>
<dbReference type="AlphaFoldDB" id="A0A517YD54"/>
<reference evidence="2 3" key="1">
    <citation type="submission" date="2019-02" db="EMBL/GenBank/DDBJ databases">
        <title>Deep-cultivation of Planctomycetes and their phenomic and genomic characterization uncovers novel biology.</title>
        <authorList>
            <person name="Wiegand S."/>
            <person name="Jogler M."/>
            <person name="Boedeker C."/>
            <person name="Pinto D."/>
            <person name="Vollmers J."/>
            <person name="Rivas-Marin E."/>
            <person name="Kohn T."/>
            <person name="Peeters S.H."/>
            <person name="Heuer A."/>
            <person name="Rast P."/>
            <person name="Oberbeckmann S."/>
            <person name="Bunk B."/>
            <person name="Jeske O."/>
            <person name="Meyerdierks A."/>
            <person name="Storesund J.E."/>
            <person name="Kallscheuer N."/>
            <person name="Luecker S."/>
            <person name="Lage O.M."/>
            <person name="Pohl T."/>
            <person name="Merkel B.J."/>
            <person name="Hornburger P."/>
            <person name="Mueller R.-W."/>
            <person name="Bruemmer F."/>
            <person name="Labrenz M."/>
            <person name="Spormann A.M."/>
            <person name="Op den Camp H."/>
            <person name="Overmann J."/>
            <person name="Amann R."/>
            <person name="Jetten M.S.M."/>
            <person name="Mascher T."/>
            <person name="Medema M.H."/>
            <person name="Devos D.P."/>
            <person name="Kaster A.-K."/>
            <person name="Ovreas L."/>
            <person name="Rohde M."/>
            <person name="Galperin M.Y."/>
            <person name="Jogler C."/>
        </authorList>
    </citation>
    <scope>NUCLEOTIDE SEQUENCE [LARGE SCALE GENOMIC DNA]</scope>
    <source>
        <strain evidence="2 3">ETA_A8</strain>
    </source>
</reference>
<proteinExistence type="predicted"/>
<evidence type="ECO:0000313" key="3">
    <source>
        <dbReference type="Proteomes" id="UP000315017"/>
    </source>
</evidence>
<name>A0A517YD54_9BACT</name>
<dbReference type="Gene3D" id="3.40.630.30">
    <property type="match status" value="1"/>
</dbReference>
<keyword evidence="3" id="KW-1185">Reference proteome</keyword>
<dbReference type="Pfam" id="PF13527">
    <property type="entry name" value="Acetyltransf_9"/>
    <property type="match status" value="1"/>
</dbReference>
<dbReference type="SUPFAM" id="SSF55729">
    <property type="entry name" value="Acyl-CoA N-acyltransferases (Nat)"/>
    <property type="match status" value="1"/>
</dbReference>
<organism evidence="2 3">
    <name type="scientific">Anatilimnocola aggregata</name>
    <dbReference type="NCBI Taxonomy" id="2528021"/>
    <lineage>
        <taxon>Bacteria</taxon>
        <taxon>Pseudomonadati</taxon>
        <taxon>Planctomycetota</taxon>
        <taxon>Planctomycetia</taxon>
        <taxon>Pirellulales</taxon>
        <taxon>Pirellulaceae</taxon>
        <taxon>Anatilimnocola</taxon>
    </lineage>
</organism>
<dbReference type="PROSITE" id="PS51186">
    <property type="entry name" value="GNAT"/>
    <property type="match status" value="1"/>
</dbReference>
<sequence length="177" mass="18737">MTKAGGEMGRTYDHIRAEQPEDSLTIDEVVRQAFGQEDEVTLVRALRDGGLNLLSLVATSQQQIVGHLLFTRLTIVGADHTWPAVALAPLAVLPTKQRCGIGSALMQAGLQQLTGQGEKIVVVLGHDHFYAKFGFTAAAALPLLASFSGPAWMALALVPGALDGVRGKVKYSAPFGC</sequence>
<dbReference type="RefSeq" id="WP_238397778.1">
    <property type="nucleotide sequence ID" value="NZ_CP036274.1"/>
</dbReference>
<dbReference type="Proteomes" id="UP000315017">
    <property type="component" value="Chromosome"/>
</dbReference>
<evidence type="ECO:0000259" key="1">
    <source>
        <dbReference type="PROSITE" id="PS51186"/>
    </source>
</evidence>
<dbReference type="InterPro" id="IPR000182">
    <property type="entry name" value="GNAT_dom"/>
</dbReference>
<protein>
    <recommendedName>
        <fullName evidence="1">N-acetyltransferase domain-containing protein</fullName>
    </recommendedName>
</protein>